<dbReference type="GO" id="GO:0016491">
    <property type="term" value="F:oxidoreductase activity"/>
    <property type="evidence" value="ECO:0007669"/>
    <property type="project" value="InterPro"/>
</dbReference>
<reference evidence="2 3" key="1">
    <citation type="submission" date="2018-08" db="EMBL/GenBank/DDBJ databases">
        <title>Genomic Encyclopedia of Archaeal and Bacterial Type Strains, Phase II (KMG-II): from individual species to whole genera.</title>
        <authorList>
            <person name="Goeker M."/>
        </authorList>
    </citation>
    <scope>NUCLEOTIDE SEQUENCE [LARGE SCALE GENOMIC DNA]</scope>
    <source>
        <strain evidence="2 3">DSM 45791</strain>
    </source>
</reference>
<dbReference type="Proteomes" id="UP000256269">
    <property type="component" value="Unassembled WGS sequence"/>
</dbReference>
<dbReference type="EMBL" id="QUNO01000013">
    <property type="protein sequence ID" value="REH39303.1"/>
    <property type="molecule type" value="Genomic_DNA"/>
</dbReference>
<dbReference type="AlphaFoldDB" id="A0A3E0H790"/>
<organism evidence="2 3">
    <name type="scientific">Kutzneria buriramensis</name>
    <dbReference type="NCBI Taxonomy" id="1045776"/>
    <lineage>
        <taxon>Bacteria</taxon>
        <taxon>Bacillati</taxon>
        <taxon>Actinomycetota</taxon>
        <taxon>Actinomycetes</taxon>
        <taxon>Pseudonocardiales</taxon>
        <taxon>Pseudonocardiaceae</taxon>
        <taxon>Kutzneria</taxon>
    </lineage>
</organism>
<protein>
    <submittedName>
        <fullName evidence="2">EthD domain-containing protein</fullName>
    </submittedName>
</protein>
<dbReference type="SUPFAM" id="SSF54909">
    <property type="entry name" value="Dimeric alpha+beta barrel"/>
    <property type="match status" value="1"/>
</dbReference>
<dbReference type="Pfam" id="PF07110">
    <property type="entry name" value="EthD"/>
    <property type="match status" value="1"/>
</dbReference>
<keyword evidence="3" id="KW-1185">Reference proteome</keyword>
<dbReference type="InterPro" id="IPR009799">
    <property type="entry name" value="EthD_dom"/>
</dbReference>
<gene>
    <name evidence="2" type="ORF">BCF44_113158</name>
</gene>
<comment type="caution">
    <text evidence="2">The sequence shown here is derived from an EMBL/GenBank/DDBJ whole genome shotgun (WGS) entry which is preliminary data.</text>
</comment>
<evidence type="ECO:0000259" key="1">
    <source>
        <dbReference type="Pfam" id="PF07110"/>
    </source>
</evidence>
<evidence type="ECO:0000313" key="2">
    <source>
        <dbReference type="EMBL" id="REH39303.1"/>
    </source>
</evidence>
<feature type="domain" description="EthD" evidence="1">
    <location>
        <begin position="12"/>
        <end position="100"/>
    </location>
</feature>
<proteinExistence type="predicted"/>
<dbReference type="RefSeq" id="WP_116178642.1">
    <property type="nucleotide sequence ID" value="NZ_CP144375.1"/>
</dbReference>
<evidence type="ECO:0000313" key="3">
    <source>
        <dbReference type="Proteomes" id="UP000256269"/>
    </source>
</evidence>
<dbReference type="Gene3D" id="3.30.70.100">
    <property type="match status" value="1"/>
</dbReference>
<dbReference type="InterPro" id="IPR011008">
    <property type="entry name" value="Dimeric_a/b-barrel"/>
</dbReference>
<accession>A0A3E0H790</accession>
<dbReference type="OrthoDB" id="2613214at2"/>
<sequence length="118" mass="13599">MYKKLSLLRKRSGMTTAEFVDYYEHHHVPLILALAPTPDVYKRHYVERGDPLNIREDHVDFDVMTEIAFRDRAAFDRWLAALAAAGARVPDDEARFLDRSYLTSFAADEHVTADSTTR</sequence>
<name>A0A3E0H790_9PSEU</name>